<feature type="region of interest" description="Disordered" evidence="1">
    <location>
        <begin position="1"/>
        <end position="32"/>
    </location>
</feature>
<sequence length="162" mass="18360">MKCMHLGEKTEDKPTQRDKPSNLGVKSREQANSSRQDLQSWCVKTTIINSFSKISAGPIPGRRLGLCFLGPGDKTCPWTQKDRYSRGTDPGRWLFKLSRSLMYLLARLSGGSNEVRVVHRVANHFWIFAIFRNDGNGQFDRDRLTTMVKHVGVGENLNETCC</sequence>
<organism evidence="2 3">
    <name type="scientific">Trichonephila clavipes</name>
    <name type="common">Golden silk orbweaver</name>
    <name type="synonym">Nephila clavipes</name>
    <dbReference type="NCBI Taxonomy" id="2585209"/>
    <lineage>
        <taxon>Eukaryota</taxon>
        <taxon>Metazoa</taxon>
        <taxon>Ecdysozoa</taxon>
        <taxon>Arthropoda</taxon>
        <taxon>Chelicerata</taxon>
        <taxon>Arachnida</taxon>
        <taxon>Araneae</taxon>
        <taxon>Araneomorphae</taxon>
        <taxon>Entelegynae</taxon>
        <taxon>Araneoidea</taxon>
        <taxon>Nephilidae</taxon>
        <taxon>Trichonephila</taxon>
    </lineage>
</organism>
<reference evidence="2" key="1">
    <citation type="submission" date="2020-08" db="EMBL/GenBank/DDBJ databases">
        <title>Multicomponent nature underlies the extraordinary mechanical properties of spider dragline silk.</title>
        <authorList>
            <person name="Kono N."/>
            <person name="Nakamura H."/>
            <person name="Mori M."/>
            <person name="Yoshida Y."/>
            <person name="Ohtoshi R."/>
            <person name="Malay A.D."/>
            <person name="Moran D.A.P."/>
            <person name="Tomita M."/>
            <person name="Numata K."/>
            <person name="Arakawa K."/>
        </authorList>
    </citation>
    <scope>NUCLEOTIDE SEQUENCE</scope>
</reference>
<feature type="compositionally biased region" description="Basic and acidic residues" evidence="1">
    <location>
        <begin position="1"/>
        <end position="20"/>
    </location>
</feature>
<name>A0A8X6WAY0_TRICX</name>
<evidence type="ECO:0000313" key="3">
    <source>
        <dbReference type="Proteomes" id="UP000887159"/>
    </source>
</evidence>
<comment type="caution">
    <text evidence="2">The sequence shown here is derived from an EMBL/GenBank/DDBJ whole genome shotgun (WGS) entry which is preliminary data.</text>
</comment>
<gene>
    <name evidence="2" type="ORF">TNCV_4693571</name>
</gene>
<dbReference type="Proteomes" id="UP000887159">
    <property type="component" value="Unassembled WGS sequence"/>
</dbReference>
<evidence type="ECO:0000256" key="1">
    <source>
        <dbReference type="SAM" id="MobiDB-lite"/>
    </source>
</evidence>
<accession>A0A8X6WAY0</accession>
<evidence type="ECO:0000313" key="2">
    <source>
        <dbReference type="EMBL" id="GFY31513.1"/>
    </source>
</evidence>
<proteinExistence type="predicted"/>
<dbReference type="AlphaFoldDB" id="A0A8X6WAY0"/>
<protein>
    <submittedName>
        <fullName evidence="2">Uncharacterized protein</fullName>
    </submittedName>
</protein>
<keyword evidence="3" id="KW-1185">Reference proteome</keyword>
<dbReference type="EMBL" id="BMAU01021399">
    <property type="protein sequence ID" value="GFY31513.1"/>
    <property type="molecule type" value="Genomic_DNA"/>
</dbReference>